<evidence type="ECO:0000256" key="3">
    <source>
        <dbReference type="SAM" id="Phobius"/>
    </source>
</evidence>
<dbReference type="PANTHER" id="PTHR48042:SF19">
    <property type="entry name" value="OS09G0472100 PROTEIN"/>
    <property type="match status" value="1"/>
</dbReference>
<evidence type="ECO:0000313" key="5">
    <source>
        <dbReference type="Proteomes" id="UP001358586"/>
    </source>
</evidence>
<comment type="caution">
    <text evidence="4">The sequence shown here is derived from an EMBL/GenBank/DDBJ whole genome shotgun (WGS) entry which is preliminary data.</text>
</comment>
<name>A0ABR0N3X8_GOSAR</name>
<comment type="similarity">
    <text evidence="1">Belongs to the ABC transporter superfamily. ABCG family. Eye pigment precursor importer (TC 3.A.1.204) subfamily.</text>
</comment>
<feature type="transmembrane region" description="Helical" evidence="3">
    <location>
        <begin position="165"/>
        <end position="186"/>
    </location>
</feature>
<keyword evidence="3" id="KW-1133">Transmembrane helix</keyword>
<reference evidence="4 5" key="1">
    <citation type="submission" date="2023-03" db="EMBL/GenBank/DDBJ databases">
        <title>WGS of Gossypium arboreum.</title>
        <authorList>
            <person name="Yu D."/>
        </authorList>
    </citation>
    <scope>NUCLEOTIDE SEQUENCE [LARGE SCALE GENOMIC DNA]</scope>
    <source>
        <tissue evidence="4">Leaf</tissue>
    </source>
</reference>
<dbReference type="InterPro" id="IPR052215">
    <property type="entry name" value="Plant_ABCG"/>
</dbReference>
<dbReference type="Proteomes" id="UP001358586">
    <property type="component" value="Chromosome 11"/>
</dbReference>
<dbReference type="EMBL" id="JARKNE010000011">
    <property type="protein sequence ID" value="KAK5785272.1"/>
    <property type="molecule type" value="Genomic_DNA"/>
</dbReference>
<organism evidence="4 5">
    <name type="scientific">Gossypium arboreum</name>
    <name type="common">Tree cotton</name>
    <name type="synonym">Gossypium nanking</name>
    <dbReference type="NCBI Taxonomy" id="29729"/>
    <lineage>
        <taxon>Eukaryota</taxon>
        <taxon>Viridiplantae</taxon>
        <taxon>Streptophyta</taxon>
        <taxon>Embryophyta</taxon>
        <taxon>Tracheophyta</taxon>
        <taxon>Spermatophyta</taxon>
        <taxon>Magnoliopsida</taxon>
        <taxon>eudicotyledons</taxon>
        <taxon>Gunneridae</taxon>
        <taxon>Pentapetalae</taxon>
        <taxon>rosids</taxon>
        <taxon>malvids</taxon>
        <taxon>Malvales</taxon>
        <taxon>Malvaceae</taxon>
        <taxon>Malvoideae</taxon>
        <taxon>Gossypium</taxon>
    </lineage>
</organism>
<keyword evidence="2" id="KW-0813">Transport</keyword>
<keyword evidence="5" id="KW-1185">Reference proteome</keyword>
<evidence type="ECO:0000256" key="2">
    <source>
        <dbReference type="ARBA" id="ARBA00022448"/>
    </source>
</evidence>
<gene>
    <name evidence="4" type="ORF">PVK06_039839</name>
</gene>
<sequence>MAEKLFDTNGFQFPALRNPSDHYLRTINKDFVEDIEQGICSNNTEKIIDTLFRSYKSSEICKQVQQNVLKISQQATTSFTLQSTLHYVYVLGLSSMILVSPLAQFRYVMYYIAFHEYANQGIYKNECEGLSFPNNQARGSPTITGDEVLRSFWQVEMGYSKWVDVGILFGMVVIYRLLFWGIINTVDKVKPFIKSYMAVPLKQSSRILENPSPISSS</sequence>
<keyword evidence="3" id="KW-0472">Membrane</keyword>
<proteinExistence type="inferred from homology"/>
<accession>A0ABR0N3X8</accession>
<keyword evidence="3" id="KW-0812">Transmembrane</keyword>
<feature type="transmembrane region" description="Helical" evidence="3">
    <location>
        <begin position="87"/>
        <end position="107"/>
    </location>
</feature>
<evidence type="ECO:0000256" key="1">
    <source>
        <dbReference type="ARBA" id="ARBA00005814"/>
    </source>
</evidence>
<dbReference type="PANTHER" id="PTHR48042">
    <property type="entry name" value="ABC TRANSPORTER G FAMILY MEMBER 11"/>
    <property type="match status" value="1"/>
</dbReference>
<protein>
    <submittedName>
        <fullName evidence="4">Uncharacterized protein</fullName>
    </submittedName>
</protein>
<evidence type="ECO:0000313" key="4">
    <source>
        <dbReference type="EMBL" id="KAK5785272.1"/>
    </source>
</evidence>